<dbReference type="Gene3D" id="2.30.30.1040">
    <property type="match status" value="1"/>
</dbReference>
<protein>
    <submittedName>
        <fullName evidence="2">Auxin response factor 11</fullName>
    </submittedName>
</protein>
<dbReference type="PANTHER" id="PTHR31384:SF13">
    <property type="entry name" value="AUXIN RESPONSE FACTOR 3"/>
    <property type="match status" value="1"/>
</dbReference>
<reference evidence="2" key="1">
    <citation type="submission" date="2015-12" db="EMBL/GenBank/DDBJ databases">
        <title>Update maize B73 reference genome by single molecule sequencing technologies.</title>
        <authorList>
            <consortium name="Maize Genome Sequencing Project"/>
            <person name="Ware D."/>
        </authorList>
    </citation>
    <scope>NUCLEOTIDE SEQUENCE [LARGE SCALE GENOMIC DNA]</scope>
    <source>
        <tissue evidence="2">Seedling</tissue>
    </source>
</reference>
<dbReference type="EMBL" id="CM007649">
    <property type="protein sequence ID" value="ONM37989.1"/>
    <property type="molecule type" value="Genomic_DNA"/>
</dbReference>
<dbReference type="GO" id="GO:0009725">
    <property type="term" value="P:response to hormone"/>
    <property type="evidence" value="ECO:0007669"/>
    <property type="project" value="InterPro"/>
</dbReference>
<organism evidence="2">
    <name type="scientific">Zea mays</name>
    <name type="common">Maize</name>
    <dbReference type="NCBI Taxonomy" id="4577"/>
    <lineage>
        <taxon>Eukaryota</taxon>
        <taxon>Viridiplantae</taxon>
        <taxon>Streptophyta</taxon>
        <taxon>Embryophyta</taxon>
        <taxon>Tracheophyta</taxon>
        <taxon>Spermatophyta</taxon>
        <taxon>Magnoliopsida</taxon>
        <taxon>Liliopsida</taxon>
        <taxon>Poales</taxon>
        <taxon>Poaceae</taxon>
        <taxon>PACMAD clade</taxon>
        <taxon>Panicoideae</taxon>
        <taxon>Andropogonodae</taxon>
        <taxon>Andropogoneae</taxon>
        <taxon>Tripsacinae</taxon>
        <taxon>Zea</taxon>
    </lineage>
</organism>
<sequence length="80" mass="8765">MVVHVSEIDPMKWPGSKWRSLLVRWEDGVECNGQDRVSPWEIEIAGGSVSVAHSVSASSSKRTKLCPQGNLDVPTMCKPS</sequence>
<evidence type="ECO:0000259" key="1">
    <source>
        <dbReference type="Pfam" id="PF06507"/>
    </source>
</evidence>
<evidence type="ECO:0000313" key="2">
    <source>
        <dbReference type="EMBL" id="ONM37989.1"/>
    </source>
</evidence>
<dbReference type="InterPro" id="IPR044835">
    <property type="entry name" value="ARF_plant"/>
</dbReference>
<dbReference type="Pfam" id="PF06507">
    <property type="entry name" value="ARF_AD"/>
    <property type="match status" value="1"/>
</dbReference>
<proteinExistence type="predicted"/>
<dbReference type="GO" id="GO:0003677">
    <property type="term" value="F:DNA binding"/>
    <property type="evidence" value="ECO:0007669"/>
    <property type="project" value="InterPro"/>
</dbReference>
<gene>
    <name evidence="2" type="ORF">ZEAMMB73_Zm00001d043431</name>
</gene>
<dbReference type="AlphaFoldDB" id="A0A1D6NBS9"/>
<dbReference type="GO" id="GO:0005634">
    <property type="term" value="C:nucleus"/>
    <property type="evidence" value="ECO:0007669"/>
    <property type="project" value="InterPro"/>
</dbReference>
<feature type="domain" description="Auxin response factor" evidence="1">
    <location>
        <begin position="2"/>
        <end position="44"/>
    </location>
</feature>
<dbReference type="PANTHER" id="PTHR31384">
    <property type="entry name" value="AUXIN RESPONSE FACTOR 4-RELATED"/>
    <property type="match status" value="1"/>
</dbReference>
<dbReference type="GO" id="GO:0006355">
    <property type="term" value="P:regulation of DNA-templated transcription"/>
    <property type="evidence" value="ECO:0007669"/>
    <property type="project" value="InterPro"/>
</dbReference>
<dbReference type="InterPro" id="IPR010525">
    <property type="entry name" value="ARF_dom"/>
</dbReference>
<name>A0A1D6NBS9_MAIZE</name>
<accession>A0A1D6NBS9</accession>